<feature type="non-terminal residue" evidence="2">
    <location>
        <position position="1"/>
    </location>
</feature>
<sequence length="69" mass="8298">SVSSEEWKKPRFVQWASEFRRIIKNQDLSWMSQFLSVLGVEYIGFSFWLLDVEYIIYFSFRFLGVGYIG</sequence>
<dbReference type="HOGENOM" id="CLU_2782950_0_0_1"/>
<accession>U9TFF6</accession>
<evidence type="ECO:0000313" key="2">
    <source>
        <dbReference type="EMBL" id="ESA06885.1"/>
    </source>
</evidence>
<organism evidence="2">
    <name type="scientific">Rhizophagus irregularis (strain DAOM 181602 / DAOM 197198 / MUCL 43194)</name>
    <name type="common">Arbuscular mycorrhizal fungus</name>
    <name type="synonym">Glomus intraradices</name>
    <dbReference type="NCBI Taxonomy" id="747089"/>
    <lineage>
        <taxon>Eukaryota</taxon>
        <taxon>Fungi</taxon>
        <taxon>Fungi incertae sedis</taxon>
        <taxon>Mucoromycota</taxon>
        <taxon>Glomeromycotina</taxon>
        <taxon>Glomeromycetes</taxon>
        <taxon>Glomerales</taxon>
        <taxon>Glomeraceae</taxon>
        <taxon>Rhizophagus</taxon>
    </lineage>
</organism>
<protein>
    <submittedName>
        <fullName evidence="2">Uncharacterized protein</fullName>
    </submittedName>
</protein>
<evidence type="ECO:0000256" key="1">
    <source>
        <dbReference type="SAM" id="Phobius"/>
    </source>
</evidence>
<reference evidence="2" key="1">
    <citation type="submission" date="2013-07" db="EMBL/GenBank/DDBJ databases">
        <title>The genome of an arbuscular mycorrhizal fungus provides insights into the evolution of the oldest plant symbiosis.</title>
        <authorList>
            <consortium name="DOE Joint Genome Institute"/>
            <person name="Tisserant E."/>
            <person name="Malbreil M."/>
            <person name="Kuo A."/>
            <person name="Kohler A."/>
            <person name="Symeonidi A."/>
            <person name="Balestrini R."/>
            <person name="Charron P."/>
            <person name="Duensing N."/>
            <person name="Frei-dit-Frey N."/>
            <person name="Gianinazzi-Pearson V."/>
            <person name="Gilbert B."/>
            <person name="Handa Y."/>
            <person name="Hijri M."/>
            <person name="Kaul R."/>
            <person name="Kawaguchi M."/>
            <person name="Krajinski F."/>
            <person name="Lammers P."/>
            <person name="Lapierre D."/>
            <person name="Masclaux F.G."/>
            <person name="Murat C."/>
            <person name="Morin E."/>
            <person name="Ndikumana S."/>
            <person name="Pagni M."/>
            <person name="Petitpierre D."/>
            <person name="Requena N."/>
            <person name="Rosikiewicz P."/>
            <person name="Riley R."/>
            <person name="Saito K."/>
            <person name="San Clemente H."/>
            <person name="Shapiro H."/>
            <person name="van Tuinen D."/>
            <person name="Becard G."/>
            <person name="Bonfante P."/>
            <person name="Paszkowski U."/>
            <person name="Shachar-Hill Y."/>
            <person name="Young J.P."/>
            <person name="Sanders I.R."/>
            <person name="Henrissat B."/>
            <person name="Rensing S.A."/>
            <person name="Grigoriev I.V."/>
            <person name="Corradi N."/>
            <person name="Roux C."/>
            <person name="Martin F."/>
        </authorList>
    </citation>
    <scope>NUCLEOTIDE SEQUENCE</scope>
    <source>
        <strain evidence="2">DAOM 197198</strain>
    </source>
</reference>
<name>U9TFF6_RHIID</name>
<proteinExistence type="predicted"/>
<keyword evidence="1" id="KW-0472">Membrane</keyword>
<dbReference type="AlphaFoldDB" id="U9TFF6"/>
<dbReference type="EMBL" id="KI291003">
    <property type="protein sequence ID" value="ESA06885.1"/>
    <property type="molecule type" value="Genomic_DNA"/>
</dbReference>
<keyword evidence="1" id="KW-1133">Transmembrane helix</keyword>
<keyword evidence="1" id="KW-0812">Transmembrane</keyword>
<gene>
    <name evidence="2" type="ORF">GLOINDRAFT_33569</name>
</gene>
<feature type="transmembrane region" description="Helical" evidence="1">
    <location>
        <begin position="30"/>
        <end position="50"/>
    </location>
</feature>